<dbReference type="InterPro" id="IPR001029">
    <property type="entry name" value="Flagellin_N"/>
</dbReference>
<dbReference type="Proteomes" id="UP000249590">
    <property type="component" value="Unassembled WGS sequence"/>
</dbReference>
<accession>A0A8B2NMP3</accession>
<proteinExistence type="inferred from homology"/>
<evidence type="ECO:0000259" key="5">
    <source>
        <dbReference type="Pfam" id="PF00700"/>
    </source>
</evidence>
<dbReference type="GO" id="GO:0005198">
    <property type="term" value="F:structural molecule activity"/>
    <property type="evidence" value="ECO:0007669"/>
    <property type="project" value="UniProtKB-UniRule"/>
</dbReference>
<reference evidence="6 7" key="1">
    <citation type="submission" date="2018-05" db="EMBL/GenBank/DDBJ databases">
        <title>Acuticoccus sediminis sp. nov., isolated from deep-sea sediment of Indian Ocean.</title>
        <authorList>
            <person name="Liu X."/>
            <person name="Lai Q."/>
            <person name="Du Y."/>
            <person name="Sun F."/>
            <person name="Zhang X."/>
            <person name="Wang S."/>
            <person name="Shao Z."/>
        </authorList>
    </citation>
    <scope>NUCLEOTIDE SEQUENCE [LARGE SCALE GENOMIC DNA]</scope>
    <source>
        <strain evidence="6 7">PTG4-2</strain>
    </source>
</reference>
<dbReference type="InterPro" id="IPR001492">
    <property type="entry name" value="Flagellin"/>
</dbReference>
<comment type="similarity">
    <text evidence="1 3">Belongs to the bacterial flagellin family.</text>
</comment>
<keyword evidence="6" id="KW-0282">Flagellum</keyword>
<dbReference type="Pfam" id="PF00669">
    <property type="entry name" value="Flagellin_N"/>
    <property type="match status" value="1"/>
</dbReference>
<evidence type="ECO:0000259" key="4">
    <source>
        <dbReference type="Pfam" id="PF00669"/>
    </source>
</evidence>
<gene>
    <name evidence="6" type="ORF">DLJ53_17155</name>
</gene>
<dbReference type="Pfam" id="PF00700">
    <property type="entry name" value="Flagellin_C"/>
    <property type="match status" value="1"/>
</dbReference>
<dbReference type="PANTHER" id="PTHR42792">
    <property type="entry name" value="FLAGELLIN"/>
    <property type="match status" value="1"/>
</dbReference>
<comment type="caution">
    <text evidence="6">The sequence shown here is derived from an EMBL/GenBank/DDBJ whole genome shotgun (WGS) entry which is preliminary data.</text>
</comment>
<dbReference type="GO" id="GO:0005576">
    <property type="term" value="C:extracellular region"/>
    <property type="evidence" value="ECO:0007669"/>
    <property type="project" value="UniProtKB-SubCell"/>
</dbReference>
<name>A0A8B2NMP3_9HYPH</name>
<feature type="domain" description="Flagellin C-terminal" evidence="5">
    <location>
        <begin position="245"/>
        <end position="330"/>
    </location>
</feature>
<organism evidence="6 7">
    <name type="scientific">Acuticoccus sediminis</name>
    <dbReference type="NCBI Taxonomy" id="2184697"/>
    <lineage>
        <taxon>Bacteria</taxon>
        <taxon>Pseudomonadati</taxon>
        <taxon>Pseudomonadota</taxon>
        <taxon>Alphaproteobacteria</taxon>
        <taxon>Hyphomicrobiales</taxon>
        <taxon>Amorphaceae</taxon>
        <taxon>Acuticoccus</taxon>
    </lineage>
</organism>
<keyword evidence="6" id="KW-0969">Cilium</keyword>
<protein>
    <recommendedName>
        <fullName evidence="3">Flagellin</fullName>
    </recommendedName>
</protein>
<sequence length="331" mass="34543">MTSLLTNTAAMVALQTLNSINSSLNEANNRVSTGLRIRQAADSAAYWAIATTTDSDNGALSTVKDALAIGKSTLDVAYSGLDNIRDSLQKLKELLVSARQPGVNRANVQVEIDGLITDMVNKAGASVINEQNFLSVDTDDAAYNSTKAVVASFERAASGIALSTIDLDITNVILVDADSSNDGHNGILDRDRSGSGIAQVTDSGGATHDGIMALMSYEAAGPVDVAPIGDLTDSAADLTILEGFIQGVDETLVDVITAQNAVGVNLARAESQLVFVDALMDANKRAVGALVDANMEEESTKLRALQTQQQLSVESLSIANASAQNVLALFR</sequence>
<dbReference type="EMBL" id="QHHQ01000003">
    <property type="protein sequence ID" value="RAI00956.1"/>
    <property type="molecule type" value="Genomic_DNA"/>
</dbReference>
<comment type="subcellular location">
    <subcellularLocation>
        <location evidence="3">Secreted</location>
    </subcellularLocation>
    <subcellularLocation>
        <location evidence="3">Bacterial flagellum</location>
    </subcellularLocation>
</comment>
<evidence type="ECO:0000256" key="2">
    <source>
        <dbReference type="ARBA" id="ARBA00023143"/>
    </source>
</evidence>
<comment type="function">
    <text evidence="3">Flagellin is the subunit protein which polymerizes to form the filaments of bacterial flagella.</text>
</comment>
<evidence type="ECO:0000313" key="7">
    <source>
        <dbReference type="Proteomes" id="UP000249590"/>
    </source>
</evidence>
<dbReference type="Gene3D" id="1.20.1330.10">
    <property type="entry name" value="f41 fragment of flagellin, N-terminal domain"/>
    <property type="match status" value="1"/>
</dbReference>
<evidence type="ECO:0000256" key="3">
    <source>
        <dbReference type="RuleBase" id="RU362073"/>
    </source>
</evidence>
<dbReference type="SUPFAM" id="SSF64518">
    <property type="entry name" value="Phase 1 flagellin"/>
    <property type="match status" value="1"/>
</dbReference>
<feature type="domain" description="Flagellin N-terminal" evidence="4">
    <location>
        <begin position="6"/>
        <end position="134"/>
    </location>
</feature>
<keyword evidence="6" id="KW-0966">Cell projection</keyword>
<dbReference type="GO" id="GO:0009288">
    <property type="term" value="C:bacterial-type flagellum"/>
    <property type="evidence" value="ECO:0007669"/>
    <property type="project" value="UniProtKB-SubCell"/>
</dbReference>
<keyword evidence="3" id="KW-0964">Secreted</keyword>
<keyword evidence="2 3" id="KW-0975">Bacterial flagellum</keyword>
<dbReference type="OrthoDB" id="8328560at2"/>
<keyword evidence="7" id="KW-1185">Reference proteome</keyword>
<dbReference type="RefSeq" id="WP_111347459.1">
    <property type="nucleotide sequence ID" value="NZ_JAIWKD010000004.1"/>
</dbReference>
<evidence type="ECO:0000313" key="6">
    <source>
        <dbReference type="EMBL" id="RAI00956.1"/>
    </source>
</evidence>
<dbReference type="AlphaFoldDB" id="A0A8B2NMP3"/>
<evidence type="ECO:0000256" key="1">
    <source>
        <dbReference type="ARBA" id="ARBA00005709"/>
    </source>
</evidence>
<dbReference type="InterPro" id="IPR046358">
    <property type="entry name" value="Flagellin_C"/>
</dbReference>
<dbReference type="PANTHER" id="PTHR42792:SF2">
    <property type="entry name" value="FLAGELLIN"/>
    <property type="match status" value="1"/>
</dbReference>